<keyword evidence="1" id="KW-0812">Transmembrane</keyword>
<dbReference type="HOGENOM" id="CLU_1448747_0_0_1"/>
<reference evidence="2 3" key="1">
    <citation type="journal article" date="2012" name="Plant Cell">
        <title>Genome comparison of barley and maize smut fungi reveals targeted loss of RNA silencing components and species-specific presence of transposable elements.</title>
        <authorList>
            <person name="Laurie J.D."/>
            <person name="Ali S."/>
            <person name="Linning R."/>
            <person name="Mannhaupt G."/>
            <person name="Wong P."/>
            <person name="Gueldener U."/>
            <person name="Muensterkoetter M."/>
            <person name="Moore R."/>
            <person name="Kahmann R."/>
            <person name="Bakkeren G."/>
            <person name="Schirawski J."/>
        </authorList>
    </citation>
    <scope>NUCLEOTIDE SEQUENCE [LARGE SCALE GENOMIC DNA]</scope>
    <source>
        <strain evidence="3">Uh4875-4</strain>
    </source>
</reference>
<keyword evidence="1" id="KW-0472">Membrane</keyword>
<organism evidence="2 3">
    <name type="scientific">Ustilago hordei</name>
    <name type="common">Barley covered smut fungus</name>
    <dbReference type="NCBI Taxonomy" id="120017"/>
    <lineage>
        <taxon>Eukaryota</taxon>
        <taxon>Fungi</taxon>
        <taxon>Dikarya</taxon>
        <taxon>Basidiomycota</taxon>
        <taxon>Ustilaginomycotina</taxon>
        <taxon>Ustilaginomycetes</taxon>
        <taxon>Ustilaginales</taxon>
        <taxon>Ustilaginaceae</taxon>
        <taxon>Ustilago</taxon>
    </lineage>
</organism>
<comment type="caution">
    <text evidence="2">The sequence shown here is derived from an EMBL/GenBank/DDBJ whole genome shotgun (WGS) entry which is preliminary data.</text>
</comment>
<dbReference type="Proteomes" id="UP000006174">
    <property type="component" value="Unassembled WGS sequence"/>
</dbReference>
<dbReference type="EMBL" id="CAGI01000171">
    <property type="protein sequence ID" value="CCF52139.1"/>
    <property type="molecule type" value="Genomic_DNA"/>
</dbReference>
<keyword evidence="1" id="KW-1133">Transmembrane helix</keyword>
<sequence length="187" mass="21643">MSVRKLTPERPFQLIDISTNMVAIIQQVLSLFTVLAIFSVAVHAAPPVFEEQMHYEAEINQLRRHEAQDKPFEITARNFWADVPDFVPKALRLAEGGSYEVGHYIPRSGPRGLFRTVPAKKEVFFYSLIQPEDSLGREMHLESDNVATVHWKHDQTHGVHILSMDKIKRQPINWVLEPLQEILSRHW</sequence>
<evidence type="ECO:0000256" key="1">
    <source>
        <dbReference type="SAM" id="Phobius"/>
    </source>
</evidence>
<gene>
    <name evidence="2" type="ORF">UHOR_15323</name>
</gene>
<name>I2FYZ6_USTHO</name>
<protein>
    <submittedName>
        <fullName evidence="2">Uncharacterized protein</fullName>
    </submittedName>
</protein>
<accession>I2FYZ6</accession>
<dbReference type="AlphaFoldDB" id="I2FYZ6"/>
<evidence type="ECO:0000313" key="3">
    <source>
        <dbReference type="Proteomes" id="UP000006174"/>
    </source>
</evidence>
<evidence type="ECO:0000313" key="2">
    <source>
        <dbReference type="EMBL" id="CCF52139.1"/>
    </source>
</evidence>
<keyword evidence="3" id="KW-1185">Reference proteome</keyword>
<proteinExistence type="predicted"/>
<feature type="transmembrane region" description="Helical" evidence="1">
    <location>
        <begin position="21"/>
        <end position="45"/>
    </location>
</feature>